<dbReference type="PANTHER" id="PTHR31001">
    <property type="entry name" value="UNCHARACTERIZED TRANSCRIPTIONAL REGULATORY PROTEIN"/>
    <property type="match status" value="1"/>
</dbReference>
<dbReference type="InterPro" id="IPR036864">
    <property type="entry name" value="Zn2-C6_fun-type_DNA-bd_sf"/>
</dbReference>
<dbReference type="SMART" id="SM00066">
    <property type="entry name" value="GAL4"/>
    <property type="match status" value="1"/>
</dbReference>
<dbReference type="RefSeq" id="XP_018380189.1">
    <property type="nucleotide sequence ID" value="XM_018535181.1"/>
</dbReference>
<dbReference type="GO" id="GO:0008270">
    <property type="term" value="F:zinc ion binding"/>
    <property type="evidence" value="ECO:0007669"/>
    <property type="project" value="InterPro"/>
</dbReference>
<dbReference type="GO" id="GO:0006351">
    <property type="term" value="P:DNA-templated transcription"/>
    <property type="evidence" value="ECO:0007669"/>
    <property type="project" value="InterPro"/>
</dbReference>
<dbReference type="GO" id="GO:0000981">
    <property type="term" value="F:DNA-binding transcription factor activity, RNA polymerase II-specific"/>
    <property type="evidence" value="ECO:0007669"/>
    <property type="project" value="InterPro"/>
</dbReference>
<dbReference type="InterPro" id="IPR007219">
    <property type="entry name" value="XnlR_reg_dom"/>
</dbReference>
<dbReference type="PANTHER" id="PTHR31001:SF87">
    <property type="entry name" value="COL-21"/>
    <property type="match status" value="1"/>
</dbReference>
<gene>
    <name evidence="5" type="ORF">CC77DRAFT_948155</name>
</gene>
<accession>A0A177D5I1</accession>
<keyword evidence="2" id="KW-0479">Metal-binding</keyword>
<keyword evidence="3" id="KW-0539">Nucleus</keyword>
<dbReference type="KEGG" id="aalt:CC77DRAFT_948155"/>
<feature type="domain" description="Zn(2)-C6 fungal-type" evidence="4">
    <location>
        <begin position="20"/>
        <end position="51"/>
    </location>
</feature>
<comment type="subcellular location">
    <subcellularLocation>
        <location evidence="1">Nucleus</location>
    </subcellularLocation>
</comment>
<reference evidence="5 6" key="1">
    <citation type="submission" date="2016-05" db="EMBL/GenBank/DDBJ databases">
        <title>Comparative analysis of secretome profiles of manganese(II)-oxidizing ascomycete fungi.</title>
        <authorList>
            <consortium name="DOE Joint Genome Institute"/>
            <person name="Zeiner C.A."/>
            <person name="Purvine S.O."/>
            <person name="Zink E.M."/>
            <person name="Wu S."/>
            <person name="Pasa-Tolic L."/>
            <person name="Chaput D.L."/>
            <person name="Haridas S."/>
            <person name="Grigoriev I.V."/>
            <person name="Santelli C.M."/>
            <person name="Hansel C.M."/>
        </authorList>
    </citation>
    <scope>NUCLEOTIDE SEQUENCE [LARGE SCALE GENOMIC DNA]</scope>
    <source>
        <strain evidence="5 6">SRC1lrK2f</strain>
    </source>
</reference>
<dbReference type="PROSITE" id="PS00463">
    <property type="entry name" value="ZN2_CY6_FUNGAL_1"/>
    <property type="match status" value="1"/>
</dbReference>
<evidence type="ECO:0000313" key="6">
    <source>
        <dbReference type="Proteomes" id="UP000077248"/>
    </source>
</evidence>
<organism evidence="5 6">
    <name type="scientific">Alternaria alternata</name>
    <name type="common">Alternaria rot fungus</name>
    <name type="synonym">Torula alternata</name>
    <dbReference type="NCBI Taxonomy" id="5599"/>
    <lineage>
        <taxon>Eukaryota</taxon>
        <taxon>Fungi</taxon>
        <taxon>Dikarya</taxon>
        <taxon>Ascomycota</taxon>
        <taxon>Pezizomycotina</taxon>
        <taxon>Dothideomycetes</taxon>
        <taxon>Pleosporomycetidae</taxon>
        <taxon>Pleosporales</taxon>
        <taxon>Pleosporineae</taxon>
        <taxon>Pleosporaceae</taxon>
        <taxon>Alternaria</taxon>
        <taxon>Alternaria sect. Alternaria</taxon>
        <taxon>Alternaria alternata complex</taxon>
    </lineage>
</organism>
<dbReference type="EMBL" id="KV441498">
    <property type="protein sequence ID" value="OAG14768.1"/>
    <property type="molecule type" value="Genomic_DNA"/>
</dbReference>
<dbReference type="GeneID" id="29120775"/>
<dbReference type="OMA" id="NVAWHYD"/>
<dbReference type="VEuPathDB" id="FungiDB:CC77DRAFT_948155"/>
<evidence type="ECO:0000313" key="5">
    <source>
        <dbReference type="EMBL" id="OAG14768.1"/>
    </source>
</evidence>
<evidence type="ECO:0000259" key="4">
    <source>
        <dbReference type="PROSITE" id="PS50048"/>
    </source>
</evidence>
<dbReference type="SUPFAM" id="SSF57701">
    <property type="entry name" value="Zn2/Cys6 DNA-binding domain"/>
    <property type="match status" value="1"/>
</dbReference>
<proteinExistence type="predicted"/>
<protein>
    <recommendedName>
        <fullName evidence="4">Zn(2)-C6 fungal-type domain-containing protein</fullName>
    </recommendedName>
</protein>
<name>A0A177D5I1_ALTAL</name>
<dbReference type="Proteomes" id="UP000077248">
    <property type="component" value="Unassembled WGS sequence"/>
</dbReference>
<dbReference type="AlphaFoldDB" id="A0A177D5I1"/>
<evidence type="ECO:0000256" key="1">
    <source>
        <dbReference type="ARBA" id="ARBA00004123"/>
    </source>
</evidence>
<sequence length="641" mass="72315">MQEDNGHVESHARRNRPTISCRECHRRKQKCDRRRPCLHCIKRGKSDVCLYQRNDDRAQPANLPLELEDQPSLPAVTPPTYADGTPTLSTVTQSAIRQLGYANDSNGTMGIIRCIAGFPSLQSDSGLRHSPSADQYRRIVRELPSWRHIEFLVHAFFTNVAWHYDIADEAMFLNQLCQWKGLSYNQLKEIPNGLTADLWSFPALLFQVLAQSLLFQPLDHDDSLNDLKYAPDMKLSDRAAEFSDAGLRLASLIEKSKLTLTTIQAEILRASFEKNTGKVVEAWHSVGTAIRNGQELGLHLETSTPTLNFGHQNLPDYSLGCRIWLMLHLWDAHMAVVLGRPMVTKLDPSDIPLPASWNDSPIEQELPRPRDVILCGFHTAYRYLQDIHRLEKKADSFLVVEELHESILANISNLPAWATPKRSRSNEPAWLSTALEIMFTNIHFVLFALHRPFVSLSSSSRSKVYYFATQILESQARLFDRTEPLQHKSFELVFATFDATILIAAMHIRFSDEFADQYPAAKRSLEWALDRLKLLKPANDLASSAFDVIQQLYQRMLAGVYTARSLSSACQGTEAGIFAGSESEIFLSNWDAILQPFDTAISGHAFNEAICDGTFGFSSVDQAQSLGERDHLPIGLLNYQT</sequence>
<dbReference type="Pfam" id="PF04082">
    <property type="entry name" value="Fungal_trans"/>
    <property type="match status" value="1"/>
</dbReference>
<keyword evidence="6" id="KW-1185">Reference proteome</keyword>
<dbReference type="InterPro" id="IPR050613">
    <property type="entry name" value="Sec_Metabolite_Reg"/>
</dbReference>
<dbReference type="GO" id="GO:0003677">
    <property type="term" value="F:DNA binding"/>
    <property type="evidence" value="ECO:0007669"/>
    <property type="project" value="InterPro"/>
</dbReference>
<dbReference type="PROSITE" id="PS50048">
    <property type="entry name" value="ZN2_CY6_FUNGAL_2"/>
    <property type="match status" value="1"/>
</dbReference>
<dbReference type="CDD" id="cd12148">
    <property type="entry name" value="fungal_TF_MHR"/>
    <property type="match status" value="1"/>
</dbReference>
<dbReference type="GO" id="GO:0005634">
    <property type="term" value="C:nucleus"/>
    <property type="evidence" value="ECO:0007669"/>
    <property type="project" value="UniProtKB-SubCell"/>
</dbReference>
<dbReference type="Pfam" id="PF00172">
    <property type="entry name" value="Zn_clus"/>
    <property type="match status" value="1"/>
</dbReference>
<dbReference type="STRING" id="5599.A0A177D5I1"/>
<evidence type="ECO:0000256" key="2">
    <source>
        <dbReference type="ARBA" id="ARBA00022723"/>
    </source>
</evidence>
<dbReference type="Gene3D" id="4.10.240.10">
    <property type="entry name" value="Zn(2)-C6 fungal-type DNA-binding domain"/>
    <property type="match status" value="1"/>
</dbReference>
<dbReference type="InterPro" id="IPR001138">
    <property type="entry name" value="Zn2Cys6_DnaBD"/>
</dbReference>
<dbReference type="SMART" id="SM00906">
    <property type="entry name" value="Fungal_trans"/>
    <property type="match status" value="1"/>
</dbReference>
<dbReference type="CDD" id="cd00067">
    <property type="entry name" value="GAL4"/>
    <property type="match status" value="1"/>
</dbReference>
<evidence type="ECO:0000256" key="3">
    <source>
        <dbReference type="ARBA" id="ARBA00023242"/>
    </source>
</evidence>